<comment type="similarity">
    <text evidence="2 3">Belongs to the cytochrome P450 family.</text>
</comment>
<name>A0ABQ4V2K7_9HYPH</name>
<dbReference type="SUPFAM" id="SSF48264">
    <property type="entry name" value="Cytochrome P450"/>
    <property type="match status" value="1"/>
</dbReference>
<keyword evidence="3" id="KW-0503">Monooxygenase</keyword>
<evidence type="ECO:0000256" key="1">
    <source>
        <dbReference type="ARBA" id="ARBA00001971"/>
    </source>
</evidence>
<keyword evidence="3" id="KW-0408">Iron</keyword>
<dbReference type="CDD" id="cd20625">
    <property type="entry name" value="CYP164-like"/>
    <property type="match status" value="1"/>
</dbReference>
<keyword evidence="3" id="KW-0349">Heme</keyword>
<evidence type="ECO:0000256" key="2">
    <source>
        <dbReference type="ARBA" id="ARBA00010617"/>
    </source>
</evidence>
<feature type="region of interest" description="Disordered" evidence="4">
    <location>
        <begin position="220"/>
        <end position="244"/>
    </location>
</feature>
<gene>
    <name evidence="5" type="ORF">BGCPKDLD_4527</name>
</gene>
<organism evidence="5 6">
    <name type="scientific">Methylorubrum suomiense</name>
    <dbReference type="NCBI Taxonomy" id="144191"/>
    <lineage>
        <taxon>Bacteria</taxon>
        <taxon>Pseudomonadati</taxon>
        <taxon>Pseudomonadota</taxon>
        <taxon>Alphaproteobacteria</taxon>
        <taxon>Hyphomicrobiales</taxon>
        <taxon>Methylobacteriaceae</taxon>
        <taxon>Methylorubrum</taxon>
    </lineage>
</organism>
<accession>A0ABQ4V2K7</accession>
<dbReference type="InterPro" id="IPR001128">
    <property type="entry name" value="Cyt_P450"/>
</dbReference>
<comment type="caution">
    <text evidence="5">The sequence shown here is derived from an EMBL/GenBank/DDBJ whole genome shotgun (WGS) entry which is preliminary data.</text>
</comment>
<dbReference type="EMBL" id="BPRE01000018">
    <property type="protein sequence ID" value="GJE77918.1"/>
    <property type="molecule type" value="Genomic_DNA"/>
</dbReference>
<reference evidence="5" key="1">
    <citation type="journal article" date="2021" name="Front. Microbiol.">
        <title>Comprehensive Comparative Genomics and Phenotyping of Methylobacterium Species.</title>
        <authorList>
            <person name="Alessa O."/>
            <person name="Ogura Y."/>
            <person name="Fujitani Y."/>
            <person name="Takami H."/>
            <person name="Hayashi T."/>
            <person name="Sahin N."/>
            <person name="Tani A."/>
        </authorList>
    </citation>
    <scope>NUCLEOTIDE SEQUENCE</scope>
    <source>
        <strain evidence="5">DSM 14458</strain>
    </source>
</reference>
<dbReference type="RefSeq" id="WP_137831163.1">
    <property type="nucleotide sequence ID" value="NZ_BPRE01000018.1"/>
</dbReference>
<evidence type="ECO:0000313" key="6">
    <source>
        <dbReference type="Proteomes" id="UP001055093"/>
    </source>
</evidence>
<proteinExistence type="inferred from homology"/>
<keyword evidence="3" id="KW-0560">Oxidoreductase</keyword>
<reference evidence="5" key="2">
    <citation type="submission" date="2021-08" db="EMBL/GenBank/DDBJ databases">
        <authorList>
            <person name="Tani A."/>
            <person name="Ola A."/>
            <person name="Ogura Y."/>
            <person name="Katsura K."/>
            <person name="Hayashi T."/>
        </authorList>
    </citation>
    <scope>NUCLEOTIDE SEQUENCE</scope>
    <source>
        <strain evidence="5">DSM 14458</strain>
    </source>
</reference>
<dbReference type="InterPro" id="IPR017972">
    <property type="entry name" value="Cyt_P450_CS"/>
</dbReference>
<evidence type="ECO:0000256" key="3">
    <source>
        <dbReference type="RuleBase" id="RU000461"/>
    </source>
</evidence>
<dbReference type="PANTHER" id="PTHR46696">
    <property type="entry name" value="P450, PUTATIVE (EUROFUNG)-RELATED"/>
    <property type="match status" value="1"/>
</dbReference>
<protein>
    <submittedName>
        <fullName evidence="5">Cytochrome P450 107B1</fullName>
    </submittedName>
</protein>
<keyword evidence="3" id="KW-0479">Metal-binding</keyword>
<dbReference type="Pfam" id="PF00067">
    <property type="entry name" value="p450"/>
    <property type="match status" value="2"/>
</dbReference>
<evidence type="ECO:0000313" key="5">
    <source>
        <dbReference type="EMBL" id="GJE77918.1"/>
    </source>
</evidence>
<dbReference type="PANTHER" id="PTHR46696:SF1">
    <property type="entry name" value="CYTOCHROME P450 YJIB-RELATED"/>
    <property type="match status" value="1"/>
</dbReference>
<dbReference type="InterPro" id="IPR036396">
    <property type="entry name" value="Cyt_P450_sf"/>
</dbReference>
<dbReference type="InterPro" id="IPR002397">
    <property type="entry name" value="Cyt_P450_B"/>
</dbReference>
<dbReference type="PRINTS" id="PR00359">
    <property type="entry name" value="BP450"/>
</dbReference>
<evidence type="ECO:0000256" key="4">
    <source>
        <dbReference type="SAM" id="MobiDB-lite"/>
    </source>
</evidence>
<dbReference type="Gene3D" id="1.10.630.10">
    <property type="entry name" value="Cytochrome P450"/>
    <property type="match status" value="1"/>
</dbReference>
<keyword evidence="6" id="KW-1185">Reference proteome</keyword>
<sequence length="427" mass="47992">MSCTTLFEQVLDPDNRANPYPLFAQLRRQPVCRQEDGTYVVSTHAEIARLVSDPRISSEDLPDPQKFRWTGHPITDLFVRPIRAEIRRRHQPFIFRDPPDHDRLRGLVMRAFSPERVRRMREETADLTNELIGKFAGKAQIDLVDDFSYPLPVTVICKLLGVPPEDEPQFQGWATQLATALEPNQRADEETQAKNEQCFTEISDFLRDLIAKKRKEPQDDILTDLANGTKPGNASGDDPDEDGAETMNDFDLIATAVLLLVAGHETTVNLITNSVLTLLRRPEHWERLRDDPGIAPRLIEEMLRYEPPVQYRTRLAVADIPIAGVTIPKDAPVVLLLASGNRDPARFADPDRFDPDRPDNRHLGFGGGLHYCVGAPLARIEAEVALVSLARRLKNPRLVEDPPPYRPGASLRGPRHLCLAFDGIADA</sequence>
<dbReference type="PROSITE" id="PS00086">
    <property type="entry name" value="CYTOCHROME_P450"/>
    <property type="match status" value="1"/>
</dbReference>
<dbReference type="Proteomes" id="UP001055093">
    <property type="component" value="Unassembled WGS sequence"/>
</dbReference>
<comment type="cofactor">
    <cofactor evidence="1">
        <name>heme</name>
        <dbReference type="ChEBI" id="CHEBI:30413"/>
    </cofactor>
</comment>
<dbReference type="PRINTS" id="PR00385">
    <property type="entry name" value="P450"/>
</dbReference>